<proteinExistence type="predicted"/>
<name>A0A5C8RPX0_STREE</name>
<comment type="caution">
    <text evidence="1">The sequence shown here is derived from an EMBL/GenBank/DDBJ whole genome shotgun (WGS) entry which is preliminary data.</text>
</comment>
<sequence length="143" mass="16547">MITLAKLKEKVNLLEIDVSGLGLMPIYGIKEKSDEAKVVCKKLQRRISEKDWAGCIVLLGELEEFEAYYRNWLIDRGEDNSEVLEAMHGYIVDLEIGIEKRLREGEGKKECQGKRVKLVRLKRHSFRDSLKQKLQNSSRKEGI</sequence>
<accession>A0A5C8RPX0</accession>
<organism evidence="1 2">
    <name type="scientific">Streptococcus pneumoniae</name>
    <dbReference type="NCBI Taxonomy" id="1313"/>
    <lineage>
        <taxon>Bacteria</taxon>
        <taxon>Bacillati</taxon>
        <taxon>Bacillota</taxon>
        <taxon>Bacilli</taxon>
        <taxon>Lactobacillales</taxon>
        <taxon>Streptococcaceae</taxon>
        <taxon>Streptococcus</taxon>
    </lineage>
</organism>
<evidence type="ECO:0000313" key="1">
    <source>
        <dbReference type="EMBL" id="TVW29109.1"/>
    </source>
</evidence>
<reference evidence="1 2" key="1">
    <citation type="submission" date="2019-07" db="EMBL/GenBank/DDBJ databases">
        <authorList>
            <person name="Mohale T."/>
        </authorList>
    </citation>
    <scope>NUCLEOTIDE SEQUENCE [LARGE SCALE GENOMIC DNA]</scope>
    <source>
        <strain evidence="1 2">NTPn 189</strain>
    </source>
</reference>
<dbReference type="EMBL" id="VMVH01000007">
    <property type="protein sequence ID" value="TVW29109.1"/>
    <property type="molecule type" value="Genomic_DNA"/>
</dbReference>
<gene>
    <name evidence="1" type="ORF">AZK02_00515</name>
</gene>
<evidence type="ECO:0000313" key="2">
    <source>
        <dbReference type="Proteomes" id="UP000318940"/>
    </source>
</evidence>
<dbReference type="AlphaFoldDB" id="A0A5C8RPX0"/>
<dbReference type="Proteomes" id="UP000318940">
    <property type="component" value="Unassembled WGS sequence"/>
</dbReference>
<protein>
    <submittedName>
        <fullName evidence="1">Uncharacterized protein</fullName>
    </submittedName>
</protein>